<evidence type="ECO:0000256" key="2">
    <source>
        <dbReference type="ARBA" id="ARBA00022692"/>
    </source>
</evidence>
<keyword evidence="3 5" id="KW-1133">Transmembrane helix</keyword>
<feature type="transmembrane region" description="Helical" evidence="5">
    <location>
        <begin position="74"/>
        <end position="103"/>
    </location>
</feature>
<feature type="transmembrane region" description="Helical" evidence="5">
    <location>
        <begin position="36"/>
        <end position="54"/>
    </location>
</feature>
<evidence type="ECO:0000313" key="8">
    <source>
        <dbReference type="Proteomes" id="UP000186666"/>
    </source>
</evidence>
<evidence type="ECO:0000256" key="1">
    <source>
        <dbReference type="ARBA" id="ARBA00004141"/>
    </source>
</evidence>
<protein>
    <submittedName>
        <fullName evidence="7">Yip1 domain-containing protein</fullName>
    </submittedName>
</protein>
<feature type="domain" description="Yip1" evidence="6">
    <location>
        <begin position="20"/>
        <end position="207"/>
    </location>
</feature>
<evidence type="ECO:0000259" key="6">
    <source>
        <dbReference type="Pfam" id="PF04893"/>
    </source>
</evidence>
<proteinExistence type="predicted"/>
<dbReference type="Proteomes" id="UP000186666">
    <property type="component" value="Unassembled WGS sequence"/>
</dbReference>
<dbReference type="InterPro" id="IPR006977">
    <property type="entry name" value="Yip1_dom"/>
</dbReference>
<evidence type="ECO:0000256" key="5">
    <source>
        <dbReference type="SAM" id="Phobius"/>
    </source>
</evidence>
<keyword evidence="8" id="KW-1185">Reference proteome</keyword>
<feature type="transmembrane region" description="Helical" evidence="5">
    <location>
        <begin position="115"/>
        <end position="136"/>
    </location>
</feature>
<comment type="caution">
    <text evidence="7">The sequence shown here is derived from an EMBL/GenBank/DDBJ whole genome shotgun (WGS) entry which is preliminary data.</text>
</comment>
<dbReference type="EMBL" id="FTNK01000017">
    <property type="protein sequence ID" value="SIR53166.1"/>
    <property type="molecule type" value="Genomic_DNA"/>
</dbReference>
<keyword evidence="2 5" id="KW-0812">Transmembrane</keyword>
<sequence length="216" mass="24349">MQVQEVKDAYGSNQWMDWLKIWIRPREMMRHIINKPTNTGVVILLLLLGGFIFAMNKAASDSMADSMPLDTLFITIICATIIGAIIYYFLIGGLFYWVGSLLGGTGSYRDVRLSLAYAYIPTILKLLIWIPSLILFGTENFTSDTPRMDSSDGLLITYLIVEVIDFIIGIWGIFIYLKCLGEAHRFSAWKALLTVILPLIISLVIVFIFLVILNAI</sequence>
<feature type="transmembrane region" description="Helical" evidence="5">
    <location>
        <begin position="189"/>
        <end position="213"/>
    </location>
</feature>
<evidence type="ECO:0000256" key="4">
    <source>
        <dbReference type="ARBA" id="ARBA00023136"/>
    </source>
</evidence>
<name>A0ABY1KB05_9BACL</name>
<dbReference type="RefSeq" id="WP_244556037.1">
    <property type="nucleotide sequence ID" value="NZ_FTNK01000017.1"/>
</dbReference>
<dbReference type="Pfam" id="PF04893">
    <property type="entry name" value="Yip1"/>
    <property type="match status" value="1"/>
</dbReference>
<evidence type="ECO:0000313" key="7">
    <source>
        <dbReference type="EMBL" id="SIR53166.1"/>
    </source>
</evidence>
<feature type="transmembrane region" description="Helical" evidence="5">
    <location>
        <begin position="156"/>
        <end position="177"/>
    </location>
</feature>
<keyword evidence="4 5" id="KW-0472">Membrane</keyword>
<organism evidence="7 8">
    <name type="scientific">Paenibacillus macquariensis</name>
    <dbReference type="NCBI Taxonomy" id="948756"/>
    <lineage>
        <taxon>Bacteria</taxon>
        <taxon>Bacillati</taxon>
        <taxon>Bacillota</taxon>
        <taxon>Bacilli</taxon>
        <taxon>Bacillales</taxon>
        <taxon>Paenibacillaceae</taxon>
        <taxon>Paenibacillus</taxon>
    </lineage>
</organism>
<gene>
    <name evidence="7" type="ORF">SAMN05421578_11772</name>
</gene>
<evidence type="ECO:0000256" key="3">
    <source>
        <dbReference type="ARBA" id="ARBA00022989"/>
    </source>
</evidence>
<reference evidence="7 8" key="1">
    <citation type="submission" date="2017-01" db="EMBL/GenBank/DDBJ databases">
        <authorList>
            <person name="Varghese N."/>
            <person name="Submissions S."/>
        </authorList>
    </citation>
    <scope>NUCLEOTIDE SEQUENCE [LARGE SCALE GENOMIC DNA]</scope>
    <source>
        <strain evidence="7 8">ATCC 23464</strain>
    </source>
</reference>
<accession>A0ABY1KB05</accession>
<comment type="subcellular location">
    <subcellularLocation>
        <location evidence="1">Membrane</location>
        <topology evidence="1">Multi-pass membrane protein</topology>
    </subcellularLocation>
</comment>